<evidence type="ECO:0000256" key="2">
    <source>
        <dbReference type="ARBA" id="ARBA00022963"/>
    </source>
</evidence>
<gene>
    <name evidence="5" type="ORF">SAMN02746066_04145</name>
</gene>
<dbReference type="GO" id="GO:0016042">
    <property type="term" value="P:lipid catabolic process"/>
    <property type="evidence" value="ECO:0007669"/>
    <property type="project" value="UniProtKB-KW"/>
</dbReference>
<dbReference type="Proteomes" id="UP000184038">
    <property type="component" value="Unassembled WGS sequence"/>
</dbReference>
<evidence type="ECO:0000313" key="6">
    <source>
        <dbReference type="Proteomes" id="UP000184038"/>
    </source>
</evidence>
<keyword evidence="4" id="KW-0472">Membrane</keyword>
<dbReference type="PANTHER" id="PTHR10272:SF0">
    <property type="entry name" value="PLATELET-ACTIVATING FACTOR ACETYLHYDROLASE"/>
    <property type="match status" value="1"/>
</dbReference>
<dbReference type="Gene3D" id="3.40.50.1820">
    <property type="entry name" value="alpha/beta hydrolase"/>
    <property type="match status" value="1"/>
</dbReference>
<keyword evidence="4" id="KW-0812">Transmembrane</keyword>
<evidence type="ECO:0000256" key="4">
    <source>
        <dbReference type="SAM" id="Phobius"/>
    </source>
</evidence>
<feature type="transmembrane region" description="Helical" evidence="4">
    <location>
        <begin position="59"/>
        <end position="78"/>
    </location>
</feature>
<evidence type="ECO:0000256" key="1">
    <source>
        <dbReference type="ARBA" id="ARBA00022801"/>
    </source>
</evidence>
<dbReference type="AlphaFoldDB" id="A0A1M7N152"/>
<name>A0A1M7N152_9FIRM</name>
<feature type="transmembrane region" description="Helical" evidence="4">
    <location>
        <begin position="6"/>
        <end position="22"/>
    </location>
</feature>
<proteinExistence type="predicted"/>
<feature type="transmembrane region" description="Helical" evidence="4">
    <location>
        <begin position="99"/>
        <end position="119"/>
    </location>
</feature>
<organism evidence="5 6">
    <name type="scientific">Anaerosporobacter mobilis DSM 15930</name>
    <dbReference type="NCBI Taxonomy" id="1120996"/>
    <lineage>
        <taxon>Bacteria</taxon>
        <taxon>Bacillati</taxon>
        <taxon>Bacillota</taxon>
        <taxon>Clostridia</taxon>
        <taxon>Lachnospirales</taxon>
        <taxon>Lachnospiraceae</taxon>
        <taxon>Anaerosporobacter</taxon>
    </lineage>
</organism>
<keyword evidence="1 5" id="KW-0378">Hydrolase</keyword>
<dbReference type="EMBL" id="FRCP01000024">
    <property type="protein sequence ID" value="SHM97111.1"/>
    <property type="molecule type" value="Genomic_DNA"/>
</dbReference>
<reference evidence="5 6" key="1">
    <citation type="submission" date="2016-11" db="EMBL/GenBank/DDBJ databases">
        <authorList>
            <person name="Jaros S."/>
            <person name="Januszkiewicz K."/>
            <person name="Wedrychowicz H."/>
        </authorList>
    </citation>
    <scope>NUCLEOTIDE SEQUENCE [LARGE SCALE GENOMIC DNA]</scope>
    <source>
        <strain evidence="5 6">DSM 15930</strain>
    </source>
</reference>
<feature type="transmembrane region" description="Helical" evidence="4">
    <location>
        <begin position="29"/>
        <end position="47"/>
    </location>
</feature>
<sequence>MIGIFVVVAVLIEVAAMVLSIGTKKEYKLYRAIAYCVCMVIDTLLIFTGCVEWTFRVKVLYLIMSIQVVWAIYILIKYKRKNNFEEINNFRVSKTVMRFVHRTLIILIAFIPMLIFPSYQPIEPTGSYEVATARYTVIDESREETYAKAEVKRNVTMNFWYPDVEVGEENQQFPLVVFSHGAFGIGNSNRSTYEELASHGYVVCSLEHPYHSFVTKQTNGKNVYVNFAFLKEAVNASNGEYSEEENYEITQKWLKIRTGDMNFALDTILAGVNQVDAKTMKSVQDKEANSSDSKSTTEQMQIVYSLIDKNKIGVFGHSLGGATAAAIGRERKDIDAVIVIDGTMFGEVIGVVEGKERLNQTPYPVPILNIYNESHYTEALTVKDTYANMVATDYAKDARYTVIRDSEHMNFTDLPLFSPFLAKQLGTGKIDVRHCIKKMNEIVLTYFDYYLKGEGNCEIASQYE</sequence>
<dbReference type="Pfam" id="PF03403">
    <property type="entry name" value="PAF-AH_p_II"/>
    <property type="match status" value="1"/>
</dbReference>
<dbReference type="STRING" id="1120996.SAMN02746066_04145"/>
<keyword evidence="6" id="KW-1185">Reference proteome</keyword>
<evidence type="ECO:0000313" key="5">
    <source>
        <dbReference type="EMBL" id="SHM97111.1"/>
    </source>
</evidence>
<dbReference type="SUPFAM" id="SSF53474">
    <property type="entry name" value="alpha/beta-Hydrolases"/>
    <property type="match status" value="1"/>
</dbReference>
<dbReference type="PANTHER" id="PTHR10272">
    <property type="entry name" value="PLATELET-ACTIVATING FACTOR ACETYLHYDROLASE"/>
    <property type="match status" value="1"/>
</dbReference>
<dbReference type="RefSeq" id="WP_084139404.1">
    <property type="nucleotide sequence ID" value="NZ_FRCP01000024.1"/>
</dbReference>
<keyword evidence="4" id="KW-1133">Transmembrane helix</keyword>
<evidence type="ECO:0000256" key="3">
    <source>
        <dbReference type="ARBA" id="ARBA00023098"/>
    </source>
</evidence>
<dbReference type="GO" id="GO:0003847">
    <property type="term" value="F:1-alkyl-2-acetylglycerophosphocholine esterase activity"/>
    <property type="evidence" value="ECO:0007669"/>
    <property type="project" value="TreeGrafter"/>
</dbReference>
<keyword evidence="2" id="KW-0442">Lipid degradation</keyword>
<dbReference type="InterPro" id="IPR029058">
    <property type="entry name" value="AB_hydrolase_fold"/>
</dbReference>
<keyword evidence="3" id="KW-0443">Lipid metabolism</keyword>
<protein>
    <submittedName>
        <fullName evidence="5">Platelet-activating factor acetylhydrolase, isoform II</fullName>
    </submittedName>
</protein>
<dbReference type="OrthoDB" id="9814760at2"/>
<accession>A0A1M7N152</accession>